<dbReference type="RefSeq" id="XP_041231315.1">
    <property type="nucleotide sequence ID" value="XM_041372515.1"/>
</dbReference>
<keyword evidence="2" id="KW-0479">Metal-binding</keyword>
<evidence type="ECO:0000256" key="2">
    <source>
        <dbReference type="PROSITE-ProRule" id="PRU00047"/>
    </source>
</evidence>
<name>A0AAD4EGB8_9AGAM</name>
<protein>
    <recommendedName>
        <fullName evidence="3">CCHC-type domain-containing protein</fullName>
    </recommendedName>
</protein>
<evidence type="ECO:0000313" key="5">
    <source>
        <dbReference type="Proteomes" id="UP001195769"/>
    </source>
</evidence>
<comment type="caution">
    <text evidence="4">The sequence shown here is derived from an EMBL/GenBank/DDBJ whole genome shotgun (WGS) entry which is preliminary data.</text>
</comment>
<dbReference type="SUPFAM" id="SSF57756">
    <property type="entry name" value="Retrovirus zinc finger-like domains"/>
    <property type="match status" value="1"/>
</dbReference>
<dbReference type="EMBL" id="JABBWK010000006">
    <property type="protein sequence ID" value="KAG1905740.1"/>
    <property type="molecule type" value="Genomic_DNA"/>
</dbReference>
<evidence type="ECO:0000256" key="1">
    <source>
        <dbReference type="ARBA" id="ARBA00022664"/>
    </source>
</evidence>
<dbReference type="GeneID" id="64666813"/>
<feature type="domain" description="CCHC-type" evidence="3">
    <location>
        <begin position="56"/>
        <end position="71"/>
    </location>
</feature>
<sequence>MEVKAKSCYKCGQEGHIVCFLRMLVNLFTHWTQSRDCPDAGAGGGSYGGGFSSQECYRCGKPGHIARACPEAAGGNSSYGGGGGGNYSAFGGGGSKTWFVSIMSILHCTNSPYAAIPAVV</sequence>
<gene>
    <name evidence="4" type="ORF">F5891DRAFT_624626</name>
</gene>
<dbReference type="Gene3D" id="4.10.60.10">
    <property type="entry name" value="Zinc finger, CCHC-type"/>
    <property type="match status" value="1"/>
</dbReference>
<keyword evidence="2" id="KW-0863">Zinc-finger</keyword>
<dbReference type="Proteomes" id="UP001195769">
    <property type="component" value="Unassembled WGS sequence"/>
</dbReference>
<dbReference type="GO" id="GO:0003676">
    <property type="term" value="F:nucleic acid binding"/>
    <property type="evidence" value="ECO:0007669"/>
    <property type="project" value="InterPro"/>
</dbReference>
<dbReference type="SMART" id="SM00343">
    <property type="entry name" value="ZnF_C2HC"/>
    <property type="match status" value="2"/>
</dbReference>
<dbReference type="GO" id="GO:0006397">
    <property type="term" value="P:mRNA processing"/>
    <property type="evidence" value="ECO:0007669"/>
    <property type="project" value="UniProtKB-KW"/>
</dbReference>
<keyword evidence="5" id="KW-1185">Reference proteome</keyword>
<proteinExistence type="predicted"/>
<keyword evidence="2" id="KW-0862">Zinc</keyword>
<dbReference type="PROSITE" id="PS50158">
    <property type="entry name" value="ZF_CCHC"/>
    <property type="match status" value="1"/>
</dbReference>
<evidence type="ECO:0000313" key="4">
    <source>
        <dbReference type="EMBL" id="KAG1905740.1"/>
    </source>
</evidence>
<dbReference type="InterPro" id="IPR001878">
    <property type="entry name" value="Znf_CCHC"/>
</dbReference>
<dbReference type="AlphaFoldDB" id="A0AAD4EGB8"/>
<accession>A0AAD4EGB8</accession>
<evidence type="ECO:0000259" key="3">
    <source>
        <dbReference type="PROSITE" id="PS50158"/>
    </source>
</evidence>
<dbReference type="GO" id="GO:0008270">
    <property type="term" value="F:zinc ion binding"/>
    <property type="evidence" value="ECO:0007669"/>
    <property type="project" value="UniProtKB-KW"/>
</dbReference>
<reference evidence="4" key="1">
    <citation type="journal article" date="2020" name="New Phytol.">
        <title>Comparative genomics reveals dynamic genome evolution in host specialist ectomycorrhizal fungi.</title>
        <authorList>
            <person name="Lofgren L.A."/>
            <person name="Nguyen N.H."/>
            <person name="Vilgalys R."/>
            <person name="Ruytinx J."/>
            <person name="Liao H.L."/>
            <person name="Branco S."/>
            <person name="Kuo A."/>
            <person name="LaButti K."/>
            <person name="Lipzen A."/>
            <person name="Andreopoulos W."/>
            <person name="Pangilinan J."/>
            <person name="Riley R."/>
            <person name="Hundley H."/>
            <person name="Na H."/>
            <person name="Barry K."/>
            <person name="Grigoriev I.V."/>
            <person name="Stajich J.E."/>
            <person name="Kennedy P.G."/>
        </authorList>
    </citation>
    <scope>NUCLEOTIDE SEQUENCE</scope>
    <source>
        <strain evidence="4">FC203</strain>
    </source>
</reference>
<dbReference type="InterPro" id="IPR036875">
    <property type="entry name" value="Znf_CCHC_sf"/>
</dbReference>
<keyword evidence="1" id="KW-0507">mRNA processing</keyword>
<dbReference type="Pfam" id="PF00098">
    <property type="entry name" value="zf-CCHC"/>
    <property type="match status" value="2"/>
</dbReference>
<organism evidence="4 5">
    <name type="scientific">Suillus fuscotomentosus</name>
    <dbReference type="NCBI Taxonomy" id="1912939"/>
    <lineage>
        <taxon>Eukaryota</taxon>
        <taxon>Fungi</taxon>
        <taxon>Dikarya</taxon>
        <taxon>Basidiomycota</taxon>
        <taxon>Agaricomycotina</taxon>
        <taxon>Agaricomycetes</taxon>
        <taxon>Agaricomycetidae</taxon>
        <taxon>Boletales</taxon>
        <taxon>Suillineae</taxon>
        <taxon>Suillaceae</taxon>
        <taxon>Suillus</taxon>
    </lineage>
</organism>